<name>R7S1S4_PUNST</name>
<dbReference type="GeneID" id="18880159"/>
<protein>
    <submittedName>
        <fullName evidence="1">Uncharacterized protein</fullName>
    </submittedName>
</protein>
<dbReference type="RefSeq" id="XP_007388488.1">
    <property type="nucleotide sequence ID" value="XM_007388426.1"/>
</dbReference>
<dbReference type="EMBL" id="JH687555">
    <property type="protein sequence ID" value="EIN04345.1"/>
    <property type="molecule type" value="Genomic_DNA"/>
</dbReference>
<accession>R7S1S4</accession>
<keyword evidence="2" id="KW-1185">Reference proteome</keyword>
<gene>
    <name evidence="1" type="ORF">PUNSTDRAFT_138743</name>
</gene>
<evidence type="ECO:0000313" key="1">
    <source>
        <dbReference type="EMBL" id="EIN04345.1"/>
    </source>
</evidence>
<organism evidence="1 2">
    <name type="scientific">Punctularia strigosozonata (strain HHB-11173)</name>
    <name type="common">White-rot fungus</name>
    <dbReference type="NCBI Taxonomy" id="741275"/>
    <lineage>
        <taxon>Eukaryota</taxon>
        <taxon>Fungi</taxon>
        <taxon>Dikarya</taxon>
        <taxon>Basidiomycota</taxon>
        <taxon>Agaricomycotina</taxon>
        <taxon>Agaricomycetes</taxon>
        <taxon>Corticiales</taxon>
        <taxon>Punctulariaceae</taxon>
        <taxon>Punctularia</taxon>
    </lineage>
</organism>
<reference evidence="2" key="1">
    <citation type="journal article" date="2012" name="Science">
        <title>The Paleozoic origin of enzymatic lignin decomposition reconstructed from 31 fungal genomes.</title>
        <authorList>
            <person name="Floudas D."/>
            <person name="Binder M."/>
            <person name="Riley R."/>
            <person name="Barry K."/>
            <person name="Blanchette R.A."/>
            <person name="Henrissat B."/>
            <person name="Martinez A.T."/>
            <person name="Otillar R."/>
            <person name="Spatafora J.W."/>
            <person name="Yadav J.S."/>
            <person name="Aerts A."/>
            <person name="Benoit I."/>
            <person name="Boyd A."/>
            <person name="Carlson A."/>
            <person name="Copeland A."/>
            <person name="Coutinho P.M."/>
            <person name="de Vries R.P."/>
            <person name="Ferreira P."/>
            <person name="Findley K."/>
            <person name="Foster B."/>
            <person name="Gaskell J."/>
            <person name="Glotzer D."/>
            <person name="Gorecki P."/>
            <person name="Heitman J."/>
            <person name="Hesse C."/>
            <person name="Hori C."/>
            <person name="Igarashi K."/>
            <person name="Jurgens J.A."/>
            <person name="Kallen N."/>
            <person name="Kersten P."/>
            <person name="Kohler A."/>
            <person name="Kuees U."/>
            <person name="Kumar T.K.A."/>
            <person name="Kuo A."/>
            <person name="LaButti K."/>
            <person name="Larrondo L.F."/>
            <person name="Lindquist E."/>
            <person name="Ling A."/>
            <person name="Lombard V."/>
            <person name="Lucas S."/>
            <person name="Lundell T."/>
            <person name="Martin R."/>
            <person name="McLaughlin D.J."/>
            <person name="Morgenstern I."/>
            <person name="Morin E."/>
            <person name="Murat C."/>
            <person name="Nagy L.G."/>
            <person name="Nolan M."/>
            <person name="Ohm R.A."/>
            <person name="Patyshakuliyeva A."/>
            <person name="Rokas A."/>
            <person name="Ruiz-Duenas F.J."/>
            <person name="Sabat G."/>
            <person name="Salamov A."/>
            <person name="Samejima M."/>
            <person name="Schmutz J."/>
            <person name="Slot J.C."/>
            <person name="St John F."/>
            <person name="Stenlid J."/>
            <person name="Sun H."/>
            <person name="Sun S."/>
            <person name="Syed K."/>
            <person name="Tsang A."/>
            <person name="Wiebenga A."/>
            <person name="Young D."/>
            <person name="Pisabarro A."/>
            <person name="Eastwood D.C."/>
            <person name="Martin F."/>
            <person name="Cullen D."/>
            <person name="Grigoriev I.V."/>
            <person name="Hibbett D.S."/>
        </authorList>
    </citation>
    <scope>NUCLEOTIDE SEQUENCE [LARGE SCALE GENOMIC DNA]</scope>
    <source>
        <strain evidence="2">HHB-11173 SS5</strain>
    </source>
</reference>
<dbReference type="AlphaFoldDB" id="R7S1S4"/>
<evidence type="ECO:0000313" key="2">
    <source>
        <dbReference type="Proteomes" id="UP000054196"/>
    </source>
</evidence>
<dbReference type="KEGG" id="psq:PUNSTDRAFT_138743"/>
<proteinExistence type="predicted"/>
<sequence length="156" mass="16213">MTIGNGIANDVVNNDIYDGSYQLVNNTDIVSEWLHSQHGSGGAAGVGGPSTLRDCAPTTVCRGGGRSATPTSPDTMEAKFKRLQFDVHRAVVKRSMEDKRDSISYALVCPSSSGVTSVDCGDVGCSCTTPGGHFGGCDTGYRLVPANATARPSRAL</sequence>
<dbReference type="Proteomes" id="UP000054196">
    <property type="component" value="Unassembled WGS sequence"/>
</dbReference>
<dbReference type="HOGENOM" id="CLU_1687578_0_0_1"/>